<proteinExistence type="predicted"/>
<protein>
    <submittedName>
        <fullName evidence="1">Uncharacterized protein</fullName>
    </submittedName>
</protein>
<reference evidence="1" key="1">
    <citation type="submission" date="2018-02" db="EMBL/GenBank/DDBJ databases">
        <title>Rhizophora mucronata_Transcriptome.</title>
        <authorList>
            <person name="Meera S.P."/>
            <person name="Sreeshan A."/>
            <person name="Augustine A."/>
        </authorList>
    </citation>
    <scope>NUCLEOTIDE SEQUENCE</scope>
    <source>
        <tissue evidence="1">Leaf</tissue>
    </source>
</reference>
<sequence length="17" mass="2016">MCFNIQNNWTILCNGMN</sequence>
<dbReference type="EMBL" id="GGEC01074919">
    <property type="protein sequence ID" value="MBX55403.1"/>
    <property type="molecule type" value="Transcribed_RNA"/>
</dbReference>
<accession>A0A2P2PKZ0</accession>
<organism evidence="1">
    <name type="scientific">Rhizophora mucronata</name>
    <name type="common">Asiatic mangrove</name>
    <dbReference type="NCBI Taxonomy" id="61149"/>
    <lineage>
        <taxon>Eukaryota</taxon>
        <taxon>Viridiplantae</taxon>
        <taxon>Streptophyta</taxon>
        <taxon>Embryophyta</taxon>
        <taxon>Tracheophyta</taxon>
        <taxon>Spermatophyta</taxon>
        <taxon>Magnoliopsida</taxon>
        <taxon>eudicotyledons</taxon>
        <taxon>Gunneridae</taxon>
        <taxon>Pentapetalae</taxon>
        <taxon>rosids</taxon>
        <taxon>fabids</taxon>
        <taxon>Malpighiales</taxon>
        <taxon>Rhizophoraceae</taxon>
        <taxon>Rhizophora</taxon>
    </lineage>
</organism>
<name>A0A2P2PKZ0_RHIMU</name>
<evidence type="ECO:0000313" key="1">
    <source>
        <dbReference type="EMBL" id="MBX55403.1"/>
    </source>
</evidence>
<dbReference type="AlphaFoldDB" id="A0A2P2PKZ0"/>